<sequence>MQQEIIFAVITAQSNKDISCPVKTSRPQLNVFINKKNNKYNLSKYIL</sequence>
<gene>
    <name evidence="1" type="ORF">GCM10023260_04530</name>
</gene>
<dbReference type="Proteomes" id="UP001501525">
    <property type="component" value="Unassembled WGS sequence"/>
</dbReference>
<keyword evidence="2" id="KW-1185">Reference proteome</keyword>
<accession>A0ABP9MFT0</accession>
<proteinExistence type="predicted"/>
<evidence type="ECO:0000313" key="1">
    <source>
        <dbReference type="EMBL" id="GAA5096052.1"/>
    </source>
</evidence>
<dbReference type="EMBL" id="BAABIY010000012">
    <property type="protein sequence ID" value="GAA5096052.1"/>
    <property type="molecule type" value="Genomic_DNA"/>
</dbReference>
<organism evidence="1 2">
    <name type="scientific">Bartonella acomydis</name>
    <dbReference type="NCBI Taxonomy" id="686234"/>
    <lineage>
        <taxon>Bacteria</taxon>
        <taxon>Pseudomonadati</taxon>
        <taxon>Pseudomonadota</taxon>
        <taxon>Alphaproteobacteria</taxon>
        <taxon>Hyphomicrobiales</taxon>
        <taxon>Bartonellaceae</taxon>
        <taxon>Bartonella</taxon>
    </lineage>
</organism>
<reference evidence="2" key="1">
    <citation type="journal article" date="2019" name="Int. J. Syst. Evol. Microbiol.">
        <title>The Global Catalogue of Microorganisms (GCM) 10K type strain sequencing project: providing services to taxonomists for standard genome sequencing and annotation.</title>
        <authorList>
            <consortium name="The Broad Institute Genomics Platform"/>
            <consortium name="The Broad Institute Genome Sequencing Center for Infectious Disease"/>
            <person name="Wu L."/>
            <person name="Ma J."/>
        </authorList>
    </citation>
    <scope>NUCLEOTIDE SEQUENCE [LARGE SCALE GENOMIC DNA]</scope>
    <source>
        <strain evidence="2">JCM 17706</strain>
    </source>
</reference>
<evidence type="ECO:0000313" key="2">
    <source>
        <dbReference type="Proteomes" id="UP001501525"/>
    </source>
</evidence>
<name>A0ABP9MFT0_9HYPH</name>
<protein>
    <submittedName>
        <fullName evidence="1">Uncharacterized protein</fullName>
    </submittedName>
</protein>
<comment type="caution">
    <text evidence="1">The sequence shown here is derived from an EMBL/GenBank/DDBJ whole genome shotgun (WGS) entry which is preliminary data.</text>
</comment>